<dbReference type="GO" id="GO:0006355">
    <property type="term" value="P:regulation of DNA-templated transcription"/>
    <property type="evidence" value="ECO:0007669"/>
    <property type="project" value="InterPro"/>
</dbReference>
<keyword evidence="1" id="KW-0805">Transcription regulation</keyword>
<gene>
    <name evidence="5" type="ORF">CFter6_1301</name>
</gene>
<dbReference type="PROSITE" id="PS50043">
    <property type="entry name" value="HTH_LUXR_2"/>
    <property type="match status" value="1"/>
</dbReference>
<keyword evidence="2" id="KW-0238">DNA-binding</keyword>
<reference evidence="5 6" key="1">
    <citation type="submission" date="2015-11" db="EMBL/GenBank/DDBJ databases">
        <title>Exploring the genomic traits of fungus-feeding bacterial genus Collimonas.</title>
        <authorList>
            <person name="Song C."/>
            <person name="Schmidt R."/>
            <person name="de Jager V."/>
            <person name="Krzyzanowska D."/>
            <person name="Jongedijk E."/>
            <person name="Cankar K."/>
            <person name="Beekwilder J."/>
            <person name="van Veen A."/>
            <person name="de Boer W."/>
            <person name="van Veen J.A."/>
            <person name="Garbeva P."/>
        </authorList>
    </citation>
    <scope>NUCLEOTIDE SEQUENCE [LARGE SCALE GENOMIC DNA]</scope>
    <source>
        <strain evidence="5 6">Ter6</strain>
    </source>
</reference>
<protein>
    <submittedName>
        <fullName evidence="5">Bacterial regulatory s, luxR family protein</fullName>
    </submittedName>
</protein>
<evidence type="ECO:0000256" key="3">
    <source>
        <dbReference type="ARBA" id="ARBA00023163"/>
    </source>
</evidence>
<name>A0A127P8F1_9BURK</name>
<dbReference type="InterPro" id="IPR036388">
    <property type="entry name" value="WH-like_DNA-bd_sf"/>
</dbReference>
<dbReference type="EMBL" id="CP013232">
    <property type="protein sequence ID" value="AMO94013.1"/>
    <property type="molecule type" value="Genomic_DNA"/>
</dbReference>
<dbReference type="SMART" id="SM00421">
    <property type="entry name" value="HTH_LUXR"/>
    <property type="match status" value="1"/>
</dbReference>
<dbReference type="OrthoDB" id="135231at2"/>
<dbReference type="InterPro" id="IPR036693">
    <property type="entry name" value="TF_LuxR_autoind-bd_dom_sf"/>
</dbReference>
<keyword evidence="3" id="KW-0804">Transcription</keyword>
<dbReference type="Gene3D" id="1.10.10.10">
    <property type="entry name" value="Winged helix-like DNA-binding domain superfamily/Winged helix DNA-binding domain"/>
    <property type="match status" value="1"/>
</dbReference>
<dbReference type="Proteomes" id="UP000072421">
    <property type="component" value="Chromosome"/>
</dbReference>
<dbReference type="PRINTS" id="PR00038">
    <property type="entry name" value="HTHLUXR"/>
</dbReference>
<dbReference type="SUPFAM" id="SSF46894">
    <property type="entry name" value="C-terminal effector domain of the bipartite response regulators"/>
    <property type="match status" value="1"/>
</dbReference>
<dbReference type="AlphaFoldDB" id="A0A127P8F1"/>
<evidence type="ECO:0000256" key="1">
    <source>
        <dbReference type="ARBA" id="ARBA00023015"/>
    </source>
</evidence>
<dbReference type="Pfam" id="PF00196">
    <property type="entry name" value="GerE"/>
    <property type="match status" value="1"/>
</dbReference>
<evidence type="ECO:0000313" key="5">
    <source>
        <dbReference type="EMBL" id="AMO94013.1"/>
    </source>
</evidence>
<dbReference type="CDD" id="cd06170">
    <property type="entry name" value="LuxR_C_like"/>
    <property type="match status" value="1"/>
</dbReference>
<dbReference type="InterPro" id="IPR000792">
    <property type="entry name" value="Tscrpt_reg_LuxR_C"/>
</dbReference>
<dbReference type="Gene3D" id="3.30.450.80">
    <property type="entry name" value="Transcription factor LuxR-like, autoinducer-binding domain"/>
    <property type="match status" value="1"/>
</dbReference>
<evidence type="ECO:0000256" key="2">
    <source>
        <dbReference type="ARBA" id="ARBA00023125"/>
    </source>
</evidence>
<dbReference type="GO" id="GO:0003677">
    <property type="term" value="F:DNA binding"/>
    <property type="evidence" value="ECO:0007669"/>
    <property type="project" value="UniProtKB-KW"/>
</dbReference>
<accession>A0A127P8F1</accession>
<dbReference type="PATRIC" id="fig|158899.10.peg.1313"/>
<dbReference type="InterPro" id="IPR016032">
    <property type="entry name" value="Sig_transdc_resp-reg_C-effctor"/>
</dbReference>
<feature type="domain" description="HTH luxR-type" evidence="4">
    <location>
        <begin position="191"/>
        <end position="255"/>
    </location>
</feature>
<dbReference type="PANTHER" id="PTHR44688:SF16">
    <property type="entry name" value="DNA-BINDING TRANSCRIPTIONAL ACTIVATOR DEVR_DOSR"/>
    <property type="match status" value="1"/>
</dbReference>
<sequence>MAATKVPLLTEGVDKDRDVLFDHLIRDGTSVQTIDDFKQWTREAIRPIFPHETLGCGYGRIHAGGVGTDGIIAVDYPIEHLKDICNKAGGLDTPILRRWLMTREPQLFDGDVPWPDIPQHWFEQFQRHGMKNVAAHAVYDTERCIGTYHSFHRIPGVLGETHIAMLRQLAPIMHEVLCRVIENLNNVNTFEALLSSLSVREREILRWVAQGKTNREIAEAIFLSEMTVKHHLMRIFQKLGMENRTQLVSRLAEHEARVQPAYGVKIF</sequence>
<dbReference type="PROSITE" id="PS00622">
    <property type="entry name" value="HTH_LUXR_1"/>
    <property type="match status" value="1"/>
</dbReference>
<dbReference type="PANTHER" id="PTHR44688">
    <property type="entry name" value="DNA-BINDING TRANSCRIPTIONAL ACTIVATOR DEVR_DOSR"/>
    <property type="match status" value="1"/>
</dbReference>
<evidence type="ECO:0000313" key="6">
    <source>
        <dbReference type="Proteomes" id="UP000072421"/>
    </source>
</evidence>
<proteinExistence type="predicted"/>
<evidence type="ECO:0000259" key="4">
    <source>
        <dbReference type="PROSITE" id="PS50043"/>
    </source>
</evidence>
<dbReference type="RefSeq" id="WP_082814630.1">
    <property type="nucleotide sequence ID" value="NZ_CP013232.1"/>
</dbReference>
<organism evidence="5">
    <name type="scientific">Collimonas fungivorans</name>
    <dbReference type="NCBI Taxonomy" id="158899"/>
    <lineage>
        <taxon>Bacteria</taxon>
        <taxon>Pseudomonadati</taxon>
        <taxon>Pseudomonadota</taxon>
        <taxon>Betaproteobacteria</taxon>
        <taxon>Burkholderiales</taxon>
        <taxon>Oxalobacteraceae</taxon>
        <taxon>Collimonas</taxon>
    </lineage>
</organism>